<dbReference type="EnsemblMetazoa" id="ASIC007962-RA">
    <property type="protein sequence ID" value="ASIC007962-PA"/>
    <property type="gene ID" value="ASIC007962"/>
</dbReference>
<dbReference type="AlphaFoldDB" id="A0A084VR81"/>
<evidence type="ECO:0000313" key="3">
    <source>
        <dbReference type="Proteomes" id="UP000030765"/>
    </source>
</evidence>
<reference evidence="1 3" key="1">
    <citation type="journal article" date="2014" name="BMC Genomics">
        <title>Genome sequence of Anopheles sinensis provides insight into genetics basis of mosquito competence for malaria parasites.</title>
        <authorList>
            <person name="Zhou D."/>
            <person name="Zhang D."/>
            <person name="Ding G."/>
            <person name="Shi L."/>
            <person name="Hou Q."/>
            <person name="Ye Y."/>
            <person name="Xu Y."/>
            <person name="Zhou H."/>
            <person name="Xiong C."/>
            <person name="Li S."/>
            <person name="Yu J."/>
            <person name="Hong S."/>
            <person name="Yu X."/>
            <person name="Zou P."/>
            <person name="Chen C."/>
            <person name="Chang X."/>
            <person name="Wang W."/>
            <person name="Lv Y."/>
            <person name="Sun Y."/>
            <person name="Ma L."/>
            <person name="Shen B."/>
            <person name="Zhu C."/>
        </authorList>
    </citation>
    <scope>NUCLEOTIDE SEQUENCE [LARGE SCALE GENOMIC DNA]</scope>
</reference>
<accession>A0A084VR81</accession>
<dbReference type="EMBL" id="KE525019">
    <property type="protein sequence ID" value="KFB40475.1"/>
    <property type="molecule type" value="Genomic_DNA"/>
</dbReference>
<protein>
    <submittedName>
        <fullName evidence="1 2">CCAAT-box-binding transcription factor</fullName>
    </submittedName>
</protein>
<dbReference type="VEuPathDB" id="VectorBase:ASIC007962"/>
<gene>
    <name evidence="1" type="ORF">ZHAS_00007962</name>
</gene>
<proteinExistence type="predicted"/>
<evidence type="ECO:0000313" key="2">
    <source>
        <dbReference type="EnsemblMetazoa" id="ASIC007962-PA"/>
    </source>
</evidence>
<dbReference type="EMBL" id="ATLV01015528">
    <property type="status" value="NOT_ANNOTATED_CDS"/>
    <property type="molecule type" value="Genomic_DNA"/>
</dbReference>
<sequence>MMMMVILLGTSKELPAPRRVVPFRGIPALNGTVECLNKGGTLIGIDALRQTGWDDTASIRS</sequence>
<organism evidence="1">
    <name type="scientific">Anopheles sinensis</name>
    <name type="common">Mosquito</name>
    <dbReference type="NCBI Taxonomy" id="74873"/>
    <lineage>
        <taxon>Eukaryota</taxon>
        <taxon>Metazoa</taxon>
        <taxon>Ecdysozoa</taxon>
        <taxon>Arthropoda</taxon>
        <taxon>Hexapoda</taxon>
        <taxon>Insecta</taxon>
        <taxon>Pterygota</taxon>
        <taxon>Neoptera</taxon>
        <taxon>Endopterygota</taxon>
        <taxon>Diptera</taxon>
        <taxon>Nematocera</taxon>
        <taxon>Culicoidea</taxon>
        <taxon>Culicidae</taxon>
        <taxon>Anophelinae</taxon>
        <taxon>Anopheles</taxon>
    </lineage>
</organism>
<evidence type="ECO:0000313" key="1">
    <source>
        <dbReference type="EMBL" id="KFB40475.1"/>
    </source>
</evidence>
<name>A0A084VR81_ANOSI</name>
<keyword evidence="3" id="KW-1185">Reference proteome</keyword>
<reference evidence="2" key="2">
    <citation type="submission" date="2020-05" db="UniProtKB">
        <authorList>
            <consortium name="EnsemblMetazoa"/>
        </authorList>
    </citation>
    <scope>IDENTIFICATION</scope>
</reference>
<dbReference type="Proteomes" id="UP000030765">
    <property type="component" value="Unassembled WGS sequence"/>
</dbReference>